<gene>
    <name evidence="2" type="ORF">B4O97_18690</name>
</gene>
<feature type="domain" description="AAA+ ATPase" evidence="1">
    <location>
        <begin position="44"/>
        <end position="197"/>
    </location>
</feature>
<dbReference type="Gene3D" id="3.40.50.300">
    <property type="entry name" value="P-loop containing nucleotide triphosphate hydrolases"/>
    <property type="match status" value="1"/>
</dbReference>
<dbReference type="STRING" id="1963862.B4O97_18690"/>
<comment type="caution">
    <text evidence="2">The sequence shown here is derived from an EMBL/GenBank/DDBJ whole genome shotgun (WGS) entry which is preliminary data.</text>
</comment>
<dbReference type="Proteomes" id="UP000192343">
    <property type="component" value="Unassembled WGS sequence"/>
</dbReference>
<organism evidence="2 3">
    <name type="scientific">Marispirochaeta aestuarii</name>
    <dbReference type="NCBI Taxonomy" id="1963862"/>
    <lineage>
        <taxon>Bacteria</taxon>
        <taxon>Pseudomonadati</taxon>
        <taxon>Spirochaetota</taxon>
        <taxon>Spirochaetia</taxon>
        <taxon>Spirochaetales</taxon>
        <taxon>Spirochaetaceae</taxon>
        <taxon>Marispirochaeta</taxon>
    </lineage>
</organism>
<evidence type="ECO:0000259" key="1">
    <source>
        <dbReference type="SMART" id="SM00382"/>
    </source>
</evidence>
<dbReference type="PANTHER" id="PTHR35894:SF1">
    <property type="entry name" value="PHOSPHORIBULOKINASE _ URIDINE KINASE FAMILY"/>
    <property type="match status" value="1"/>
</dbReference>
<evidence type="ECO:0000313" key="3">
    <source>
        <dbReference type="Proteomes" id="UP000192343"/>
    </source>
</evidence>
<accession>A0A1Y1RSY1</accession>
<dbReference type="EMBL" id="MWQY01000037">
    <property type="protein sequence ID" value="ORC29909.1"/>
    <property type="molecule type" value="Genomic_DNA"/>
</dbReference>
<protein>
    <recommendedName>
        <fullName evidence="1">AAA+ ATPase domain-containing protein</fullName>
    </recommendedName>
</protein>
<keyword evidence="3" id="KW-1185">Reference proteome</keyword>
<reference evidence="2 3" key="1">
    <citation type="submission" date="2017-03" db="EMBL/GenBank/DDBJ databases">
        <title>Draft Genome sequence of Marispirochaeta sp. strain JC444.</title>
        <authorList>
            <person name="Shivani Y."/>
            <person name="Subhash Y."/>
            <person name="Sasikala C."/>
            <person name="Ramana C."/>
        </authorList>
    </citation>
    <scope>NUCLEOTIDE SEQUENCE [LARGE SCALE GENOMIC DNA]</scope>
    <source>
        <strain evidence="2 3">JC444</strain>
    </source>
</reference>
<dbReference type="InterPro" id="IPR052026">
    <property type="entry name" value="ExeA_AAA_ATPase_DNA-bind"/>
</dbReference>
<evidence type="ECO:0000313" key="2">
    <source>
        <dbReference type="EMBL" id="ORC29909.1"/>
    </source>
</evidence>
<dbReference type="InterPro" id="IPR049945">
    <property type="entry name" value="AAA_22"/>
</dbReference>
<dbReference type="AlphaFoldDB" id="A0A1Y1RSY1"/>
<dbReference type="Pfam" id="PF13401">
    <property type="entry name" value="AAA_22"/>
    <property type="match status" value="1"/>
</dbReference>
<name>A0A1Y1RSY1_9SPIO</name>
<dbReference type="InterPro" id="IPR027417">
    <property type="entry name" value="P-loop_NTPase"/>
</dbReference>
<dbReference type="InterPro" id="IPR003593">
    <property type="entry name" value="AAA+_ATPase"/>
</dbReference>
<dbReference type="PANTHER" id="PTHR35894">
    <property type="entry name" value="GENERAL SECRETION PATHWAY PROTEIN A-RELATED"/>
    <property type="match status" value="1"/>
</dbReference>
<proteinExistence type="predicted"/>
<dbReference type="SUPFAM" id="SSF52540">
    <property type="entry name" value="P-loop containing nucleoside triphosphate hydrolases"/>
    <property type="match status" value="1"/>
</dbReference>
<dbReference type="SMART" id="SM00382">
    <property type="entry name" value="AAA"/>
    <property type="match status" value="1"/>
</dbReference>
<sequence length="268" mass="29867">MMDSIRHHFGLKKDPFPQNMAVKDLYPLPALTPLEQRVFFAVGQKAIAVITGDVGSGKSTSLRYVASKFHQSEYELISIVGGNYSPMELYRQILLNFGVSYMSYQVSVMIARIREIILEIASRKVTPVLIIDEAHLLKRAVFTQLHTLAQFEFDSRPVMPMILCGQDLLLEHLMANAVRPLASRILGRTHLEAIKMEVMEEYLNHHIRLSGSTSKIFSQEAIFAIHQGSGGLLRRANSLAKTALMASALEGGHTISAEHVRLAATEIL</sequence>
<dbReference type="GO" id="GO:0016887">
    <property type="term" value="F:ATP hydrolysis activity"/>
    <property type="evidence" value="ECO:0007669"/>
    <property type="project" value="InterPro"/>
</dbReference>